<dbReference type="PANTHER" id="PTHR13345">
    <property type="entry name" value="MEDIATOR OF RNA POLYMERASE II TRANSCRIPTION SUBUNIT 10"/>
    <property type="match status" value="1"/>
</dbReference>
<dbReference type="OrthoDB" id="433124at2759"/>
<dbReference type="InterPro" id="IPR003994">
    <property type="entry name" value="UXT"/>
</dbReference>
<dbReference type="GO" id="GO:0000122">
    <property type="term" value="P:negative regulation of transcription by RNA polymerase II"/>
    <property type="evidence" value="ECO:0007669"/>
    <property type="project" value="InterPro"/>
</dbReference>
<dbReference type="Proteomes" id="UP000838412">
    <property type="component" value="Chromosome 14"/>
</dbReference>
<sequence>MELDPDTAEVGQKVTEYEKFLNDRLKVDLQKTLESRDEIYAKMSEYLQLKTNIERMQEVDFPKGELRTKVDLGCNFYVQAKVPDVSKIFVAVGFGFYVEFTHGEALKFIDKKIEHLTEHAERLTKDSGRIKAHIRLVIEGLKELQGLQDGPEEQAFRDIWG</sequence>
<dbReference type="FunFam" id="1.10.287.370:FF:000007">
    <property type="entry name" value="UXT isoform 1"/>
    <property type="match status" value="1"/>
</dbReference>
<evidence type="ECO:0000256" key="3">
    <source>
        <dbReference type="ARBA" id="ARBA00082448"/>
    </source>
</evidence>
<dbReference type="PRINTS" id="PR01502">
    <property type="entry name" value="UXTPROTEIN"/>
</dbReference>
<accession>A0A8J9Z0V8</accession>
<dbReference type="GO" id="GO:0045944">
    <property type="term" value="P:positive regulation of transcription by RNA polymerase II"/>
    <property type="evidence" value="ECO:0007669"/>
    <property type="project" value="TreeGrafter"/>
</dbReference>
<evidence type="ECO:0000256" key="1">
    <source>
        <dbReference type="ARBA" id="ARBA00007666"/>
    </source>
</evidence>
<dbReference type="SUPFAM" id="SSF46579">
    <property type="entry name" value="Prefoldin"/>
    <property type="match status" value="1"/>
</dbReference>
<dbReference type="InterPro" id="IPR004127">
    <property type="entry name" value="Prefoldin_subunit_alpha"/>
</dbReference>
<reference evidence="4" key="1">
    <citation type="submission" date="2022-01" db="EMBL/GenBank/DDBJ databases">
        <authorList>
            <person name="Braso-Vives M."/>
        </authorList>
    </citation>
    <scope>NUCLEOTIDE SEQUENCE</scope>
</reference>
<dbReference type="CDD" id="cd23158">
    <property type="entry name" value="Prefoldin_UXT"/>
    <property type="match status" value="1"/>
</dbReference>
<evidence type="ECO:0000313" key="4">
    <source>
        <dbReference type="EMBL" id="CAH1245515.1"/>
    </source>
</evidence>
<organism evidence="4 5">
    <name type="scientific">Branchiostoma lanceolatum</name>
    <name type="common">Common lancelet</name>
    <name type="synonym">Amphioxus lanceolatum</name>
    <dbReference type="NCBI Taxonomy" id="7740"/>
    <lineage>
        <taxon>Eukaryota</taxon>
        <taxon>Metazoa</taxon>
        <taxon>Chordata</taxon>
        <taxon>Cephalochordata</taxon>
        <taxon>Leptocardii</taxon>
        <taxon>Amphioxiformes</taxon>
        <taxon>Branchiostomatidae</taxon>
        <taxon>Branchiostoma</taxon>
    </lineage>
</organism>
<proteinExistence type="inferred from homology"/>
<gene>
    <name evidence="4" type="primary">UXT</name>
    <name evidence="4" type="ORF">BLAG_LOCUS7813</name>
</gene>
<name>A0A8J9Z0V8_BRALA</name>
<keyword evidence="5" id="KW-1185">Reference proteome</keyword>
<dbReference type="GO" id="GO:0003714">
    <property type="term" value="F:transcription corepressor activity"/>
    <property type="evidence" value="ECO:0007669"/>
    <property type="project" value="InterPro"/>
</dbReference>
<comment type="similarity">
    <text evidence="1">Belongs to the UXT family.</text>
</comment>
<dbReference type="AlphaFoldDB" id="A0A8J9Z0V8"/>
<protein>
    <recommendedName>
        <fullName evidence="2">Protein UXT</fullName>
    </recommendedName>
    <alternativeName>
        <fullName evidence="3">Ubiquitously expressed transcript protein</fullName>
    </alternativeName>
</protein>
<dbReference type="PANTHER" id="PTHR13345:SF9">
    <property type="entry name" value="PROTEIN UXT"/>
    <property type="match status" value="1"/>
</dbReference>
<dbReference type="Pfam" id="PF02996">
    <property type="entry name" value="Prefoldin"/>
    <property type="match status" value="1"/>
</dbReference>
<dbReference type="Gene3D" id="1.10.287.370">
    <property type="match status" value="1"/>
</dbReference>
<dbReference type="InterPro" id="IPR009053">
    <property type="entry name" value="Prefoldin"/>
</dbReference>
<dbReference type="EMBL" id="OV696699">
    <property type="protein sequence ID" value="CAH1245515.1"/>
    <property type="molecule type" value="Genomic_DNA"/>
</dbReference>
<evidence type="ECO:0000313" key="5">
    <source>
        <dbReference type="Proteomes" id="UP000838412"/>
    </source>
</evidence>
<evidence type="ECO:0000256" key="2">
    <source>
        <dbReference type="ARBA" id="ARBA00070776"/>
    </source>
</evidence>
<dbReference type="GO" id="GO:0016592">
    <property type="term" value="C:mediator complex"/>
    <property type="evidence" value="ECO:0007669"/>
    <property type="project" value="TreeGrafter"/>
</dbReference>